<dbReference type="Gene3D" id="3.10.10.10">
    <property type="entry name" value="HIV Type 1 Reverse Transcriptase, subunit A, domain 1"/>
    <property type="match status" value="1"/>
</dbReference>
<keyword evidence="2" id="KW-1185">Reference proteome</keyword>
<dbReference type="SUPFAM" id="SSF56672">
    <property type="entry name" value="DNA/RNA polymerases"/>
    <property type="match status" value="1"/>
</dbReference>
<dbReference type="Pfam" id="PF00078">
    <property type="entry name" value="RVT_1"/>
    <property type="match status" value="1"/>
</dbReference>
<dbReference type="InterPro" id="IPR043128">
    <property type="entry name" value="Rev_trsase/Diguanyl_cyclase"/>
</dbReference>
<feature type="domain" description="Reverse transcriptase" evidence="1">
    <location>
        <begin position="143"/>
        <end position="279"/>
    </location>
</feature>
<dbReference type="PANTHER" id="PTHR24559">
    <property type="entry name" value="TRANSPOSON TY3-I GAG-POL POLYPROTEIN"/>
    <property type="match status" value="1"/>
</dbReference>
<dbReference type="CDD" id="cd01647">
    <property type="entry name" value="RT_LTR"/>
    <property type="match status" value="1"/>
</dbReference>
<evidence type="ECO:0000259" key="1">
    <source>
        <dbReference type="Pfam" id="PF00078"/>
    </source>
</evidence>
<accession>A0A914CIU8</accession>
<dbReference type="InterPro" id="IPR000477">
    <property type="entry name" value="RT_dom"/>
</dbReference>
<proteinExistence type="predicted"/>
<evidence type="ECO:0000313" key="2">
    <source>
        <dbReference type="Proteomes" id="UP000887540"/>
    </source>
</evidence>
<sequence>METVVACLLDGRFRGSVAGFLIDEISDRANCDNLFLTPCIVRPDVAGVNVLIANPTNAPVILHRNMRISTASALIEEDGELIEVEGSANQTICSLSNDKPISCKPRRVPAKYREELRKHIDQLLASGVMVESDTPWVSNIVLVPKKDGSLRPCIDFRALNSVIVPDRYPIPRIDALLDKIGSGCTYFSSLDLASGFMQLPLDEDASYKCGLITEDKVYQMTHLHFGLTISTSFFARSMAKVLEGLDANVMAYVDDIVIYTKSPNFDDHLKALENVFSHASGVAQAGALMQLVEGEKSLYKAILIVVVLCLILKEDGQRCRLS</sequence>
<dbReference type="AlphaFoldDB" id="A0A914CIU8"/>
<organism evidence="2 3">
    <name type="scientific">Acrobeloides nanus</name>
    <dbReference type="NCBI Taxonomy" id="290746"/>
    <lineage>
        <taxon>Eukaryota</taxon>
        <taxon>Metazoa</taxon>
        <taxon>Ecdysozoa</taxon>
        <taxon>Nematoda</taxon>
        <taxon>Chromadorea</taxon>
        <taxon>Rhabditida</taxon>
        <taxon>Tylenchina</taxon>
        <taxon>Cephalobomorpha</taxon>
        <taxon>Cephaloboidea</taxon>
        <taxon>Cephalobidae</taxon>
        <taxon>Acrobeloides</taxon>
    </lineage>
</organism>
<evidence type="ECO:0000313" key="3">
    <source>
        <dbReference type="WBParaSite" id="ACRNAN_scaffold11279.g17959.t1"/>
    </source>
</evidence>
<dbReference type="WBParaSite" id="ACRNAN_scaffold11279.g17959.t1">
    <property type="protein sequence ID" value="ACRNAN_scaffold11279.g17959.t1"/>
    <property type="gene ID" value="ACRNAN_scaffold11279.g17959"/>
</dbReference>
<dbReference type="Gene3D" id="3.30.70.270">
    <property type="match status" value="1"/>
</dbReference>
<dbReference type="InterPro" id="IPR053134">
    <property type="entry name" value="RNA-dir_DNA_polymerase"/>
</dbReference>
<name>A0A914CIU8_9BILA</name>
<dbReference type="PANTHER" id="PTHR24559:SF444">
    <property type="entry name" value="REVERSE TRANSCRIPTASE DOMAIN-CONTAINING PROTEIN"/>
    <property type="match status" value="1"/>
</dbReference>
<dbReference type="Proteomes" id="UP000887540">
    <property type="component" value="Unplaced"/>
</dbReference>
<reference evidence="3" key="1">
    <citation type="submission" date="2022-11" db="UniProtKB">
        <authorList>
            <consortium name="WormBaseParasite"/>
        </authorList>
    </citation>
    <scope>IDENTIFICATION</scope>
</reference>
<dbReference type="InterPro" id="IPR043502">
    <property type="entry name" value="DNA/RNA_pol_sf"/>
</dbReference>
<protein>
    <submittedName>
        <fullName evidence="3">Reverse transcriptase domain-containing protein</fullName>
    </submittedName>
</protein>